<feature type="transmembrane region" description="Helical" evidence="7">
    <location>
        <begin position="57"/>
        <end position="78"/>
    </location>
</feature>
<protein>
    <submittedName>
        <fullName evidence="9">Cation diffusion facilitator family transporter</fullName>
    </submittedName>
</protein>
<feature type="transmembrane region" description="Helical" evidence="7">
    <location>
        <begin position="191"/>
        <end position="209"/>
    </location>
</feature>
<gene>
    <name evidence="9" type="ORF">SBRY_40322</name>
</gene>
<dbReference type="SUPFAM" id="SSF161111">
    <property type="entry name" value="Cation efflux protein transmembrane domain-like"/>
    <property type="match status" value="1"/>
</dbReference>
<feature type="transmembrane region" description="Helical" evidence="7">
    <location>
        <begin position="138"/>
        <end position="158"/>
    </location>
</feature>
<dbReference type="Pfam" id="PF01545">
    <property type="entry name" value="Cation_efflux"/>
    <property type="match status" value="1"/>
</dbReference>
<dbReference type="Gene3D" id="1.20.1510.10">
    <property type="entry name" value="Cation efflux protein transmembrane domain"/>
    <property type="match status" value="1"/>
</dbReference>
<sequence>MTSGGDGDRGPQPQARGAERDKDDGRTTGTVLVALLANVVITVAKAVTGVLTASPALLAEAAHSVADTLNEVFLLASVRRSRRRPDALHPFGYGKERFFWALLAAVGIFVTGGCFSFYQGVHAWVTPEKQSTAGFVATYAVLGVALAAEGTSLLRAAAQLHGRARQHGRSLAREVAASKDPTVRTVFAEDATAVLGVLLAAGGVLLHQVTGSQRWEAAAAFAIAVLLVLVAYGLGRAARDLLVGQAADPRQQQDAYRILAEQPEIDTVTTLMTMRLGVDTALLAARVDLHEGIDSEQVEEVSVRIKDELHRRCPAFTEIFLDIIDADSAERTRARERRQAVDRAVAAEEAADRGGPPQDHPGDG</sequence>
<keyword evidence="10" id="KW-1185">Reference proteome</keyword>
<dbReference type="PANTHER" id="PTHR13414:SF9">
    <property type="entry name" value="PROTON-COUPLED ZINC ANTIPORTER SLC30A9, MITOCHONDRIAL"/>
    <property type="match status" value="1"/>
</dbReference>
<dbReference type="AlphaFoldDB" id="A0A9W4H2Q8"/>
<feature type="domain" description="Cation efflux protein transmembrane" evidence="8">
    <location>
        <begin position="31"/>
        <end position="242"/>
    </location>
</feature>
<name>A0A9W4H2Q8_9ACTN</name>
<comment type="subcellular location">
    <subcellularLocation>
        <location evidence="1">Membrane</location>
        <topology evidence="1">Multi-pass membrane protein</topology>
    </subcellularLocation>
</comment>
<evidence type="ECO:0000313" key="10">
    <source>
        <dbReference type="Proteomes" id="UP001153328"/>
    </source>
</evidence>
<keyword evidence="4 7" id="KW-1133">Transmembrane helix</keyword>
<dbReference type="Proteomes" id="UP001153328">
    <property type="component" value="Unassembled WGS sequence"/>
</dbReference>
<dbReference type="InterPro" id="IPR027469">
    <property type="entry name" value="Cation_efflux_TMD_sf"/>
</dbReference>
<reference evidence="9" key="1">
    <citation type="submission" date="2021-06" db="EMBL/GenBank/DDBJ databases">
        <authorList>
            <person name="Arsene-Ploetze F."/>
        </authorList>
    </citation>
    <scope>NUCLEOTIDE SEQUENCE</scope>
    <source>
        <strain evidence="9">SBRY1</strain>
    </source>
</reference>
<dbReference type="PANTHER" id="PTHR13414">
    <property type="entry name" value="HUEL-CATION TRANSPORTER"/>
    <property type="match status" value="1"/>
</dbReference>
<feature type="transmembrane region" description="Helical" evidence="7">
    <location>
        <begin position="98"/>
        <end position="118"/>
    </location>
</feature>
<dbReference type="InterPro" id="IPR002524">
    <property type="entry name" value="Cation_efflux"/>
</dbReference>
<feature type="transmembrane region" description="Helical" evidence="7">
    <location>
        <begin position="215"/>
        <end position="235"/>
    </location>
</feature>
<evidence type="ECO:0000256" key="3">
    <source>
        <dbReference type="ARBA" id="ARBA00022692"/>
    </source>
</evidence>
<dbReference type="InterPro" id="IPR040177">
    <property type="entry name" value="SLC30A9"/>
</dbReference>
<evidence type="ECO:0000256" key="1">
    <source>
        <dbReference type="ARBA" id="ARBA00004141"/>
    </source>
</evidence>
<accession>A0A9W4H2Q8</accession>
<evidence type="ECO:0000313" key="9">
    <source>
        <dbReference type="EMBL" id="CAG7646079.1"/>
    </source>
</evidence>
<evidence type="ECO:0000256" key="4">
    <source>
        <dbReference type="ARBA" id="ARBA00022989"/>
    </source>
</evidence>
<dbReference type="GO" id="GO:0006829">
    <property type="term" value="P:zinc ion transport"/>
    <property type="evidence" value="ECO:0007669"/>
    <property type="project" value="InterPro"/>
</dbReference>
<feature type="transmembrane region" description="Helical" evidence="7">
    <location>
        <begin position="30"/>
        <end position="51"/>
    </location>
</feature>
<proteinExistence type="predicted"/>
<evidence type="ECO:0000256" key="5">
    <source>
        <dbReference type="ARBA" id="ARBA00023136"/>
    </source>
</evidence>
<evidence type="ECO:0000256" key="7">
    <source>
        <dbReference type="SAM" id="Phobius"/>
    </source>
</evidence>
<dbReference type="NCBIfam" id="TIGR01297">
    <property type="entry name" value="CDF"/>
    <property type="match status" value="1"/>
</dbReference>
<evidence type="ECO:0000259" key="8">
    <source>
        <dbReference type="Pfam" id="PF01545"/>
    </source>
</evidence>
<dbReference type="GO" id="GO:0016020">
    <property type="term" value="C:membrane"/>
    <property type="evidence" value="ECO:0007669"/>
    <property type="project" value="UniProtKB-SubCell"/>
</dbReference>
<keyword evidence="3 7" id="KW-0812">Transmembrane</keyword>
<feature type="region of interest" description="Disordered" evidence="6">
    <location>
        <begin position="1"/>
        <end position="25"/>
    </location>
</feature>
<organism evidence="9 10">
    <name type="scientific">Actinacidiphila bryophytorum</name>
    <dbReference type="NCBI Taxonomy" id="1436133"/>
    <lineage>
        <taxon>Bacteria</taxon>
        <taxon>Bacillati</taxon>
        <taxon>Actinomycetota</taxon>
        <taxon>Actinomycetes</taxon>
        <taxon>Kitasatosporales</taxon>
        <taxon>Streptomycetaceae</taxon>
        <taxon>Actinacidiphila</taxon>
    </lineage>
</organism>
<dbReference type="EMBL" id="CAJVAX010000018">
    <property type="protein sequence ID" value="CAG7646079.1"/>
    <property type="molecule type" value="Genomic_DNA"/>
</dbReference>
<comment type="caution">
    <text evidence="9">The sequence shown here is derived from an EMBL/GenBank/DDBJ whole genome shotgun (WGS) entry which is preliminary data.</text>
</comment>
<evidence type="ECO:0000256" key="6">
    <source>
        <dbReference type="SAM" id="MobiDB-lite"/>
    </source>
</evidence>
<evidence type="ECO:0000256" key="2">
    <source>
        <dbReference type="ARBA" id="ARBA00022448"/>
    </source>
</evidence>
<dbReference type="GO" id="GO:0008324">
    <property type="term" value="F:monoatomic cation transmembrane transporter activity"/>
    <property type="evidence" value="ECO:0007669"/>
    <property type="project" value="InterPro"/>
</dbReference>
<feature type="compositionally biased region" description="Basic and acidic residues" evidence="6">
    <location>
        <begin position="332"/>
        <end position="341"/>
    </location>
</feature>
<dbReference type="InterPro" id="IPR058533">
    <property type="entry name" value="Cation_efflux_TM"/>
</dbReference>
<keyword evidence="5 7" id="KW-0472">Membrane</keyword>
<feature type="region of interest" description="Disordered" evidence="6">
    <location>
        <begin position="332"/>
        <end position="364"/>
    </location>
</feature>
<dbReference type="RefSeq" id="WP_205044944.1">
    <property type="nucleotide sequence ID" value="NZ_CAJVAX010000018.1"/>
</dbReference>
<keyword evidence="2" id="KW-0813">Transport</keyword>